<organism evidence="1 2">
    <name type="scientific">Candidatus Olsenella pullistercoris</name>
    <dbReference type="NCBI Taxonomy" id="2838712"/>
    <lineage>
        <taxon>Bacteria</taxon>
        <taxon>Bacillati</taxon>
        <taxon>Actinomycetota</taxon>
        <taxon>Coriobacteriia</taxon>
        <taxon>Coriobacteriales</taxon>
        <taxon>Atopobiaceae</taxon>
        <taxon>Olsenella</taxon>
    </lineage>
</organism>
<accession>A0A9D2EZH4</accession>
<reference evidence="1" key="1">
    <citation type="journal article" date="2021" name="PeerJ">
        <title>Extensive microbial diversity within the chicken gut microbiome revealed by metagenomics and culture.</title>
        <authorList>
            <person name="Gilroy R."/>
            <person name="Ravi A."/>
            <person name="Getino M."/>
            <person name="Pursley I."/>
            <person name="Horton D.L."/>
            <person name="Alikhan N.F."/>
            <person name="Baker D."/>
            <person name="Gharbi K."/>
            <person name="Hall N."/>
            <person name="Watson M."/>
            <person name="Adriaenssens E.M."/>
            <person name="Foster-Nyarko E."/>
            <person name="Jarju S."/>
            <person name="Secka A."/>
            <person name="Antonio M."/>
            <person name="Oren A."/>
            <person name="Chaudhuri R.R."/>
            <person name="La Ragione R."/>
            <person name="Hildebrand F."/>
            <person name="Pallen M.J."/>
        </authorList>
    </citation>
    <scope>NUCLEOTIDE SEQUENCE</scope>
    <source>
        <strain evidence="1">ChiHjej12B11-14209</strain>
    </source>
</reference>
<dbReference type="EMBL" id="DXBM01000050">
    <property type="protein sequence ID" value="HIZ46497.1"/>
    <property type="molecule type" value="Genomic_DNA"/>
</dbReference>
<dbReference type="AlphaFoldDB" id="A0A9D2EZH4"/>
<evidence type="ECO:0000313" key="1">
    <source>
        <dbReference type="EMBL" id="HIZ46497.1"/>
    </source>
</evidence>
<protein>
    <recommendedName>
        <fullName evidence="3">NlpC/P60 domain-containing protein</fullName>
    </recommendedName>
</protein>
<dbReference type="Proteomes" id="UP000824062">
    <property type="component" value="Unassembled WGS sequence"/>
</dbReference>
<evidence type="ECO:0008006" key="3">
    <source>
        <dbReference type="Google" id="ProtNLM"/>
    </source>
</evidence>
<proteinExistence type="predicted"/>
<comment type="caution">
    <text evidence="1">The sequence shown here is derived from an EMBL/GenBank/DDBJ whole genome shotgun (WGS) entry which is preliminary data.</text>
</comment>
<gene>
    <name evidence="1" type="ORF">IAA19_05705</name>
</gene>
<evidence type="ECO:0000313" key="2">
    <source>
        <dbReference type="Proteomes" id="UP000824062"/>
    </source>
</evidence>
<name>A0A9D2EZH4_9ACTN</name>
<reference evidence="1" key="2">
    <citation type="submission" date="2021-04" db="EMBL/GenBank/DDBJ databases">
        <authorList>
            <person name="Gilroy R."/>
        </authorList>
    </citation>
    <scope>NUCLEOTIDE SEQUENCE</scope>
    <source>
        <strain evidence="1">ChiHjej12B11-14209</strain>
    </source>
</reference>
<sequence length="177" mass="18804">MPDRDEMRDRLLAALAEGGLLGADGTTTVYGQPAWRPVGPDREPQGLMDANELQRRLVACAHGTEPMADGLCAAWVERAFSRLGLGYVSGDARELCAGFCSRTDTRDLLVGMVVATERDPYGAGGWDHGHAGLYVGDGVVMDCAGGRVRSVPLELWLSSYGVASAPRWGWLGAIALA</sequence>